<feature type="signal peptide" evidence="1">
    <location>
        <begin position="1"/>
        <end position="19"/>
    </location>
</feature>
<protein>
    <recommendedName>
        <fullName evidence="4">Lipoprotein</fullName>
    </recommendedName>
</protein>
<evidence type="ECO:0000313" key="3">
    <source>
        <dbReference type="Proteomes" id="UP000095709"/>
    </source>
</evidence>
<gene>
    <name evidence="2" type="ORF">ERS852498_01327</name>
</gene>
<dbReference type="Proteomes" id="UP000095709">
    <property type="component" value="Unassembled WGS sequence"/>
</dbReference>
<evidence type="ECO:0008006" key="4">
    <source>
        <dbReference type="Google" id="ProtNLM"/>
    </source>
</evidence>
<dbReference type="EMBL" id="CZAL01000006">
    <property type="protein sequence ID" value="CUP14094.1"/>
    <property type="molecule type" value="Genomic_DNA"/>
</dbReference>
<organism evidence="2 3">
    <name type="scientific">Fusicatenibacter saccharivorans</name>
    <dbReference type="NCBI Taxonomy" id="1150298"/>
    <lineage>
        <taxon>Bacteria</taxon>
        <taxon>Bacillati</taxon>
        <taxon>Bacillota</taxon>
        <taxon>Clostridia</taxon>
        <taxon>Lachnospirales</taxon>
        <taxon>Lachnospiraceae</taxon>
        <taxon>Fusicatenibacter</taxon>
    </lineage>
</organism>
<sequence length="143" mass="16289">MVKKIKHIFIMLLCTTLLWGCGKSESNTETVSELTPKELQKLNEECITVKTGETEMDTETEGTVQLSVEFPDYKSLYLEANESENPEEFVQKALQQKKFKTCKTEITARVTVENGETVIYKEEAINQLLEKEFTDAINALAEE</sequence>
<reference evidence="2 3" key="1">
    <citation type="submission" date="2015-09" db="EMBL/GenBank/DDBJ databases">
        <authorList>
            <consortium name="Pathogen Informatics"/>
        </authorList>
    </citation>
    <scope>NUCLEOTIDE SEQUENCE [LARGE SCALE GENOMIC DNA]</scope>
    <source>
        <strain evidence="2 3">2789STDY5834885</strain>
    </source>
</reference>
<keyword evidence="1" id="KW-0732">Signal</keyword>
<name>A0A174KPF8_9FIRM</name>
<dbReference type="AlphaFoldDB" id="A0A174KPF8"/>
<evidence type="ECO:0000256" key="1">
    <source>
        <dbReference type="SAM" id="SignalP"/>
    </source>
</evidence>
<feature type="chain" id="PRO_5038925838" description="Lipoprotein" evidence="1">
    <location>
        <begin position="20"/>
        <end position="143"/>
    </location>
</feature>
<accession>A0A174KPF8</accession>
<evidence type="ECO:0000313" key="2">
    <source>
        <dbReference type="EMBL" id="CUP14094.1"/>
    </source>
</evidence>
<proteinExistence type="predicted"/>